<evidence type="ECO:0000256" key="2">
    <source>
        <dbReference type="SAM" id="SignalP"/>
    </source>
</evidence>
<dbReference type="SUPFAM" id="SSF111369">
    <property type="entry name" value="HlyD-like secretion proteins"/>
    <property type="match status" value="1"/>
</dbReference>
<dbReference type="PATRIC" id="fig|1193502.14.peg.838"/>
<dbReference type="NCBIfam" id="TIGR01730">
    <property type="entry name" value="RND_mfp"/>
    <property type="match status" value="1"/>
</dbReference>
<dbReference type="EMBL" id="CP017111">
    <property type="protein sequence ID" value="AOO64612.1"/>
    <property type="molecule type" value="Genomic_DNA"/>
</dbReference>
<dbReference type="InterPro" id="IPR058637">
    <property type="entry name" value="YknX-like_C"/>
</dbReference>
<reference evidence="8" key="1">
    <citation type="submission" date="2016-08" db="EMBL/GenBank/DDBJ databases">
        <title>Complete genome sequence of the organohalide-respiring Epsilonproteobacterium Sulfurospirillum halorespirans.</title>
        <authorList>
            <person name="Goris T."/>
            <person name="Zimmermann J."/>
            <person name="Schenz B."/>
            <person name="Lemos M."/>
            <person name="Hackermueller J."/>
            <person name="Diekert G."/>
        </authorList>
    </citation>
    <scope>NUCLEOTIDE SEQUENCE [LARGE SCALE GENOMIC DNA]</scope>
    <source>
        <strain>DSM 13726</strain>
        <strain evidence="8">PCE-M2</strain>
    </source>
</reference>
<sequence length="383" mass="41545">MFLLNKKIFLLVTCLALGTQSYAEEAKKQPSPATTNAPAPAVDVYKIAAAKEEALSLQYPGKTISSQSVTIKARANGILMKKFFNEGDFVKEGDVLYKIEPDSYEAALNLAKANVNSLDVQLQKASKDWDRIRTLFESGASSEQEKDSAYWTYEGAKASLASAKASLQTASINLDRTTIKATMSGMTGLKQVDVGALVTDGTALVDITQITPLHVEFSIPDIDVMKQKYNIKNGKWSNPTEGKLKASLQIGDAKFKEMGMVDFLDSSLNAKTGSLKARATFKNEGKELLPNQFVKVNLVGLTRNNVIKVPQKAVLQNPLGTVVFVVEEGKAVVKPVKMGEASENDYVIESGLKAGDVVIVNNFFRIKAGAPVKVDKVINEEAK</sequence>
<evidence type="ECO:0000313" key="7">
    <source>
        <dbReference type="EMBL" id="AOO64612.1"/>
    </source>
</evidence>
<dbReference type="Proteomes" id="UP000094609">
    <property type="component" value="Chromosome"/>
</dbReference>
<feature type="domain" description="YknX-like C-terminal permuted SH3-like" evidence="6">
    <location>
        <begin position="306"/>
        <end position="374"/>
    </location>
</feature>
<feature type="domain" description="Multidrug resistance protein MdtA-like barrel-sandwich hybrid" evidence="4">
    <location>
        <begin position="68"/>
        <end position="206"/>
    </location>
</feature>
<feature type="signal peptide" evidence="2">
    <location>
        <begin position="1"/>
        <end position="23"/>
    </location>
</feature>
<dbReference type="Gene3D" id="1.10.287.470">
    <property type="entry name" value="Helix hairpin bin"/>
    <property type="match status" value="1"/>
</dbReference>
<dbReference type="Gene3D" id="2.40.50.100">
    <property type="match status" value="1"/>
</dbReference>
<dbReference type="Pfam" id="PF25917">
    <property type="entry name" value="BSH_RND"/>
    <property type="match status" value="1"/>
</dbReference>
<dbReference type="RefSeq" id="WP_069477486.1">
    <property type="nucleotide sequence ID" value="NZ_CP017111.1"/>
</dbReference>
<keyword evidence="2" id="KW-0732">Signal</keyword>
<dbReference type="GO" id="GO:0030313">
    <property type="term" value="C:cell envelope"/>
    <property type="evidence" value="ECO:0007669"/>
    <property type="project" value="UniProtKB-SubCell"/>
</dbReference>
<dbReference type="KEGG" id="shal:SHALO_0830"/>
<dbReference type="GO" id="GO:0022857">
    <property type="term" value="F:transmembrane transporter activity"/>
    <property type="evidence" value="ECO:0007669"/>
    <property type="project" value="InterPro"/>
</dbReference>
<dbReference type="InterPro" id="IPR006143">
    <property type="entry name" value="RND_pump_MFP"/>
</dbReference>
<organism evidence="7 8">
    <name type="scientific">Sulfurospirillum halorespirans DSM 13726</name>
    <dbReference type="NCBI Taxonomy" id="1193502"/>
    <lineage>
        <taxon>Bacteria</taxon>
        <taxon>Pseudomonadati</taxon>
        <taxon>Campylobacterota</taxon>
        <taxon>Epsilonproteobacteria</taxon>
        <taxon>Campylobacterales</taxon>
        <taxon>Sulfurospirillaceae</taxon>
        <taxon>Sulfurospirillum</taxon>
    </lineage>
</organism>
<dbReference type="AlphaFoldDB" id="A0A1D7THU9"/>
<dbReference type="InterPro" id="IPR058624">
    <property type="entry name" value="MdtA-like_HH"/>
</dbReference>
<feature type="chain" id="PRO_5009099397" evidence="2">
    <location>
        <begin position="24"/>
        <end position="383"/>
    </location>
</feature>
<dbReference type="Pfam" id="PF25944">
    <property type="entry name" value="Beta-barrel_RND"/>
    <property type="match status" value="1"/>
</dbReference>
<protein>
    <submittedName>
        <fullName evidence="7">RND efflux system, periplasmic fusion protein CmeA</fullName>
    </submittedName>
</protein>
<evidence type="ECO:0000259" key="5">
    <source>
        <dbReference type="Pfam" id="PF25944"/>
    </source>
</evidence>
<evidence type="ECO:0000256" key="1">
    <source>
        <dbReference type="ARBA" id="ARBA00009477"/>
    </source>
</evidence>
<accession>A0A1D7THU9</accession>
<evidence type="ECO:0000259" key="4">
    <source>
        <dbReference type="Pfam" id="PF25917"/>
    </source>
</evidence>
<name>A0A1D7THU9_9BACT</name>
<feature type="domain" description="Multidrug resistance protein MdtA-like alpha-helical hairpin" evidence="3">
    <location>
        <begin position="111"/>
        <end position="177"/>
    </location>
</feature>
<dbReference type="InterPro" id="IPR058626">
    <property type="entry name" value="MdtA-like_b-barrel"/>
</dbReference>
<dbReference type="GO" id="GO:0046677">
    <property type="term" value="P:response to antibiotic"/>
    <property type="evidence" value="ECO:0007669"/>
    <property type="project" value="TreeGrafter"/>
</dbReference>
<gene>
    <name evidence="7" type="ORF">SHALO_0830</name>
</gene>
<dbReference type="InterPro" id="IPR058625">
    <property type="entry name" value="MdtA-like_BSH"/>
</dbReference>
<evidence type="ECO:0000259" key="3">
    <source>
        <dbReference type="Pfam" id="PF25876"/>
    </source>
</evidence>
<dbReference type="Gene3D" id="2.40.420.20">
    <property type="match status" value="1"/>
</dbReference>
<proteinExistence type="inferred from homology"/>
<feature type="domain" description="Multidrug resistance protein MdtA-like beta-barrel" evidence="5">
    <location>
        <begin position="212"/>
        <end position="298"/>
    </location>
</feature>
<dbReference type="GO" id="GO:0005886">
    <property type="term" value="C:plasma membrane"/>
    <property type="evidence" value="ECO:0007669"/>
    <property type="project" value="TreeGrafter"/>
</dbReference>
<dbReference type="Gene3D" id="2.40.30.170">
    <property type="match status" value="1"/>
</dbReference>
<dbReference type="Pfam" id="PF25876">
    <property type="entry name" value="HH_MFP_RND"/>
    <property type="match status" value="1"/>
</dbReference>
<comment type="similarity">
    <text evidence="1">Belongs to the membrane fusion protein (MFP) (TC 8.A.1) family.</text>
</comment>
<dbReference type="STRING" id="1193502.SHALO_0830"/>
<evidence type="ECO:0000259" key="6">
    <source>
        <dbReference type="Pfam" id="PF25989"/>
    </source>
</evidence>
<evidence type="ECO:0000313" key="8">
    <source>
        <dbReference type="Proteomes" id="UP000094609"/>
    </source>
</evidence>
<dbReference type="PANTHER" id="PTHR30158">
    <property type="entry name" value="ACRA/E-RELATED COMPONENT OF DRUG EFFLUX TRANSPORTER"/>
    <property type="match status" value="1"/>
</dbReference>
<dbReference type="Pfam" id="PF25989">
    <property type="entry name" value="YknX_C"/>
    <property type="match status" value="1"/>
</dbReference>
<keyword evidence="8" id="KW-1185">Reference proteome</keyword>